<keyword evidence="3" id="KW-1185">Reference proteome</keyword>
<comment type="caution">
    <text evidence="2">The sequence shown here is derived from an EMBL/GenBank/DDBJ whole genome shotgun (WGS) entry which is preliminary data.</text>
</comment>
<protein>
    <submittedName>
        <fullName evidence="2">Uncharacterized protein</fullName>
    </submittedName>
</protein>
<accession>A0A812T4D9</accession>
<name>A0A812T4D9_9DINO</name>
<proteinExistence type="predicted"/>
<dbReference type="OrthoDB" id="4121058at2759"/>
<feature type="region of interest" description="Disordered" evidence="1">
    <location>
        <begin position="1"/>
        <end position="47"/>
    </location>
</feature>
<dbReference type="Proteomes" id="UP000601435">
    <property type="component" value="Unassembled WGS sequence"/>
</dbReference>
<reference evidence="2" key="1">
    <citation type="submission" date="2021-02" db="EMBL/GenBank/DDBJ databases">
        <authorList>
            <person name="Dougan E. K."/>
            <person name="Rhodes N."/>
            <person name="Thang M."/>
            <person name="Chan C."/>
        </authorList>
    </citation>
    <scope>NUCLEOTIDE SEQUENCE</scope>
</reference>
<feature type="compositionally biased region" description="Basic and acidic residues" evidence="1">
    <location>
        <begin position="8"/>
        <end position="47"/>
    </location>
</feature>
<evidence type="ECO:0000313" key="3">
    <source>
        <dbReference type="Proteomes" id="UP000601435"/>
    </source>
</evidence>
<sequence>MVVQRDAVGVKKEPSVKKEPIVKAEPGVKKEPSVKKEPGVKEPGVKKEPDVEKLGVVVVADTESELEQRIRLRKEKQREYEKNRPKRTRAAQSAVDSLTEELQKKMLCSMQSIIIEKMWQRCQGPNSCASWCPGRLSWRVRTRA</sequence>
<gene>
    <name evidence="2" type="ORF">SNEC2469_LOCUS14401</name>
</gene>
<evidence type="ECO:0000313" key="2">
    <source>
        <dbReference type="EMBL" id="CAE7505217.1"/>
    </source>
</evidence>
<evidence type="ECO:0000256" key="1">
    <source>
        <dbReference type="SAM" id="MobiDB-lite"/>
    </source>
</evidence>
<dbReference type="EMBL" id="CAJNJA010023081">
    <property type="protein sequence ID" value="CAE7505217.1"/>
    <property type="molecule type" value="Genomic_DNA"/>
</dbReference>
<organism evidence="2 3">
    <name type="scientific">Symbiodinium necroappetens</name>
    <dbReference type="NCBI Taxonomy" id="1628268"/>
    <lineage>
        <taxon>Eukaryota</taxon>
        <taxon>Sar</taxon>
        <taxon>Alveolata</taxon>
        <taxon>Dinophyceae</taxon>
        <taxon>Suessiales</taxon>
        <taxon>Symbiodiniaceae</taxon>
        <taxon>Symbiodinium</taxon>
    </lineage>
</organism>
<dbReference type="AlphaFoldDB" id="A0A812T4D9"/>